<dbReference type="AlphaFoldDB" id="A0A2D0S0P9"/>
<evidence type="ECO:0000256" key="4">
    <source>
        <dbReference type="ARBA" id="ARBA00022989"/>
    </source>
</evidence>
<dbReference type="PANTHER" id="PTHR23320">
    <property type="entry name" value="MEMBRANE-SPANNING 4-DOMAINS SUBFAMILY A MS4A -RELATED"/>
    <property type="match status" value="1"/>
</dbReference>
<reference evidence="8 9" key="2">
    <citation type="submission" date="2025-04" db="UniProtKB">
        <authorList>
            <consortium name="RefSeq"/>
        </authorList>
    </citation>
    <scope>IDENTIFICATION</scope>
    <source>
        <tissue evidence="8 9">Blood</tissue>
    </source>
</reference>
<evidence type="ECO:0000256" key="6">
    <source>
        <dbReference type="SAM" id="Phobius"/>
    </source>
</evidence>
<dbReference type="RefSeq" id="XP_053540191.1">
    <property type="nucleotide sequence ID" value="XM_053684216.1"/>
</dbReference>
<accession>A0A2D0S0P9</accession>
<evidence type="ECO:0000256" key="2">
    <source>
        <dbReference type="ARBA" id="ARBA00009565"/>
    </source>
</evidence>
<dbReference type="GeneID" id="108272413"/>
<feature type="transmembrane region" description="Helical" evidence="6">
    <location>
        <begin position="43"/>
        <end position="62"/>
    </location>
</feature>
<evidence type="ECO:0000313" key="9">
    <source>
        <dbReference type="RefSeq" id="XP_053540191.1"/>
    </source>
</evidence>
<sequence length="158" mass="17126">MPVPAMKVDPKSLGTVQIMIGTVIFMFGIVTKDVVEIFVHSGVMYWGSLCFIISGALSTASVDHRHPGLVKSSLVMNMISAVAAIVAIVVFAVDLVRMPIELPSCNYQKEPGCIMSVHFGVLRGTFRVLLVFSVLEVCMSIWTFVLTLKSRGSTEATS</sequence>
<organism evidence="7 8">
    <name type="scientific">Ictalurus punctatus</name>
    <name type="common">Channel catfish</name>
    <name type="synonym">Silurus punctatus</name>
    <dbReference type="NCBI Taxonomy" id="7998"/>
    <lineage>
        <taxon>Eukaryota</taxon>
        <taxon>Metazoa</taxon>
        <taxon>Chordata</taxon>
        <taxon>Craniata</taxon>
        <taxon>Vertebrata</taxon>
        <taxon>Euteleostomi</taxon>
        <taxon>Actinopterygii</taxon>
        <taxon>Neopterygii</taxon>
        <taxon>Teleostei</taxon>
        <taxon>Ostariophysi</taxon>
        <taxon>Siluriformes</taxon>
        <taxon>Ictaluridae</taxon>
        <taxon>Ictalurus</taxon>
    </lineage>
</organism>
<protein>
    <submittedName>
        <fullName evidence="8 9">Membrane-spanning 4-domains subfamily A member 15</fullName>
    </submittedName>
</protein>
<feature type="transmembrane region" description="Helical" evidence="6">
    <location>
        <begin position="12"/>
        <end position="31"/>
    </location>
</feature>
<comment type="subcellular location">
    <subcellularLocation>
        <location evidence="1">Membrane</location>
        <topology evidence="1">Multi-pass membrane protein</topology>
    </subcellularLocation>
</comment>
<evidence type="ECO:0000313" key="7">
    <source>
        <dbReference type="Proteomes" id="UP000221080"/>
    </source>
</evidence>
<dbReference type="KEGG" id="ipu:108272413"/>
<dbReference type="Proteomes" id="UP000221080">
    <property type="component" value="Chromosome 12"/>
</dbReference>
<keyword evidence="7" id="KW-1185">Reference proteome</keyword>
<feature type="transmembrane region" description="Helical" evidence="6">
    <location>
        <begin position="74"/>
        <end position="93"/>
    </location>
</feature>
<gene>
    <name evidence="8 9" type="primary">LOC108272413</name>
</gene>
<dbReference type="PANTHER" id="PTHR23320:SF128">
    <property type="entry name" value="MEMBRANE-SPANNING 4-DOMAINS SUBFAMILY A MEMBER 4A"/>
    <property type="match status" value="1"/>
</dbReference>
<evidence type="ECO:0000256" key="5">
    <source>
        <dbReference type="ARBA" id="ARBA00023136"/>
    </source>
</evidence>
<dbReference type="RefSeq" id="XP_017336319.1">
    <property type="nucleotide sequence ID" value="XM_017480830.3"/>
</dbReference>
<keyword evidence="3 6" id="KW-0812">Transmembrane</keyword>
<reference evidence="7" key="1">
    <citation type="journal article" date="2016" name="Nat. Commun.">
        <title>The channel catfish genome sequence provides insights into the evolution of scale formation in teleosts.</title>
        <authorList>
            <person name="Liu Z."/>
            <person name="Liu S."/>
            <person name="Yao J."/>
            <person name="Bao L."/>
            <person name="Zhang J."/>
            <person name="Li Y."/>
            <person name="Jiang C."/>
            <person name="Sun L."/>
            <person name="Wang R."/>
            <person name="Zhang Y."/>
            <person name="Zhou T."/>
            <person name="Zeng Q."/>
            <person name="Fu Q."/>
            <person name="Gao S."/>
            <person name="Li N."/>
            <person name="Koren S."/>
            <person name="Jiang Y."/>
            <person name="Zimin A."/>
            <person name="Xu P."/>
            <person name="Phillippy A.M."/>
            <person name="Geng X."/>
            <person name="Song L."/>
            <person name="Sun F."/>
            <person name="Li C."/>
            <person name="Wang X."/>
            <person name="Chen A."/>
            <person name="Jin Y."/>
            <person name="Yuan Z."/>
            <person name="Yang Y."/>
            <person name="Tan S."/>
            <person name="Peatman E."/>
            <person name="Lu J."/>
            <person name="Qin Z."/>
            <person name="Dunham R."/>
            <person name="Li Z."/>
            <person name="Sonstegard T."/>
            <person name="Feng J."/>
            <person name="Danzmann R.G."/>
            <person name="Schroeder S."/>
            <person name="Scheffler B."/>
            <person name="Duke M.V."/>
            <person name="Ballard L."/>
            <person name="Kucuktas H."/>
            <person name="Kaltenboeck L."/>
            <person name="Liu H."/>
            <person name="Armbruster J."/>
            <person name="Xie Y."/>
            <person name="Kirby M.L."/>
            <person name="Tian Y."/>
            <person name="Flanagan M.E."/>
            <person name="Mu W."/>
            <person name="Waldbieser G.C."/>
        </authorList>
    </citation>
    <scope>NUCLEOTIDE SEQUENCE [LARGE SCALE GENOMIC DNA]</scope>
    <source>
        <strain evidence="7">SDA103</strain>
    </source>
</reference>
<dbReference type="InterPro" id="IPR007237">
    <property type="entry name" value="CD20-like"/>
</dbReference>
<evidence type="ECO:0000256" key="3">
    <source>
        <dbReference type="ARBA" id="ARBA00022692"/>
    </source>
</evidence>
<dbReference type="InterPro" id="IPR030417">
    <property type="entry name" value="MS4A"/>
</dbReference>
<comment type="similarity">
    <text evidence="2">Belongs to the MS4A family.</text>
</comment>
<evidence type="ECO:0000313" key="8">
    <source>
        <dbReference type="RefSeq" id="XP_017336319.1"/>
    </source>
</evidence>
<keyword evidence="5 6" id="KW-0472">Membrane</keyword>
<dbReference type="GeneTree" id="ENSGT00940000163727"/>
<dbReference type="GO" id="GO:0016020">
    <property type="term" value="C:membrane"/>
    <property type="evidence" value="ECO:0007669"/>
    <property type="project" value="UniProtKB-SubCell"/>
</dbReference>
<proteinExistence type="inferred from homology"/>
<evidence type="ECO:0000256" key="1">
    <source>
        <dbReference type="ARBA" id="ARBA00004141"/>
    </source>
</evidence>
<keyword evidence="4 6" id="KW-1133">Transmembrane helix</keyword>
<name>A0A2D0S0P9_ICTPU</name>
<dbReference type="Pfam" id="PF04103">
    <property type="entry name" value="CD20"/>
    <property type="match status" value="1"/>
</dbReference>
<feature type="transmembrane region" description="Helical" evidence="6">
    <location>
        <begin position="126"/>
        <end position="148"/>
    </location>
</feature>
<dbReference type="OrthoDB" id="10071849at2759"/>